<dbReference type="OrthoDB" id="9788221at2"/>
<evidence type="ECO:0000256" key="1">
    <source>
        <dbReference type="PIRSR" id="PIRSR016184-1"/>
    </source>
</evidence>
<dbReference type="EMBL" id="LSDG01000001">
    <property type="protein sequence ID" value="KXB68591.1"/>
    <property type="molecule type" value="Genomic_DNA"/>
</dbReference>
<organism evidence="2 3">
    <name type="scientific">Aedoeadaptatus coxii</name>
    <dbReference type="NCBI Taxonomy" id="755172"/>
    <lineage>
        <taxon>Bacteria</taxon>
        <taxon>Bacillati</taxon>
        <taxon>Bacillota</taxon>
        <taxon>Tissierellia</taxon>
        <taxon>Tissierellales</taxon>
        <taxon>Peptoniphilaceae</taxon>
        <taxon>Aedoeadaptatus</taxon>
    </lineage>
</organism>
<sequence>MTREYKFFVTDAFTDRSFVGNPSGIVLTEGNMSEDEMQKAARELNHSETTCVRQLDRDIYDIRYFTPMSEVALSGHAALSTFWTLAEQGYINAREKNLRIVQYTKAGQLHVDIEYGRHGVKFIDVELPLMNSMNDVKDLEEVASAFSIDAEDLAADAALTPAIIDNGIVTMVIPVKDREVLFTLEPKRRRMEELAKKYHCLAFHLFYYDGETGVAEQRNFSPAIGIWEESGTGTGSGAMYYYLKVKNKLTKETLIAHQGQEVGRPSEIIVSEKNGRVYVGGTACIVMEGIMRI</sequence>
<feature type="active site" evidence="1">
    <location>
        <position position="48"/>
    </location>
</feature>
<proteinExistence type="predicted"/>
<comment type="caution">
    <text evidence="2">The sequence shown here is derived from an EMBL/GenBank/DDBJ whole genome shotgun (WGS) entry which is preliminary data.</text>
</comment>
<dbReference type="Gene3D" id="3.10.310.10">
    <property type="entry name" value="Diaminopimelate Epimerase, Chain A, domain 1"/>
    <property type="match status" value="2"/>
</dbReference>
<dbReference type="GO" id="GO:0016853">
    <property type="term" value="F:isomerase activity"/>
    <property type="evidence" value="ECO:0007669"/>
    <property type="project" value="TreeGrafter"/>
</dbReference>
<reference evidence="3" key="1">
    <citation type="submission" date="2016-01" db="EMBL/GenBank/DDBJ databases">
        <authorList>
            <person name="Mitreva M."/>
            <person name="Pepin K.H."/>
            <person name="Mihindukulasuriya K.A."/>
            <person name="Fulton R."/>
            <person name="Fronick C."/>
            <person name="O'Laughlin M."/>
            <person name="Miner T."/>
            <person name="Herter B."/>
            <person name="Rosa B.A."/>
            <person name="Cordes M."/>
            <person name="Tomlinson C."/>
            <person name="Wollam A."/>
            <person name="Palsikar V.B."/>
            <person name="Mardis E.R."/>
            <person name="Wilson R.K."/>
        </authorList>
    </citation>
    <scope>NUCLEOTIDE SEQUENCE [LARGE SCALE GENOMIC DNA]</scope>
    <source>
        <strain evidence="3">DNF00729</strain>
    </source>
</reference>
<dbReference type="PATRIC" id="fig|755172.3.peg.59"/>
<evidence type="ECO:0000313" key="2">
    <source>
        <dbReference type="EMBL" id="KXB68591.1"/>
    </source>
</evidence>
<gene>
    <name evidence="2" type="ORF">HMPREF1863_00060</name>
</gene>
<dbReference type="Pfam" id="PF02567">
    <property type="entry name" value="PhzC-PhzF"/>
    <property type="match status" value="1"/>
</dbReference>
<dbReference type="GO" id="GO:0005737">
    <property type="term" value="C:cytoplasm"/>
    <property type="evidence" value="ECO:0007669"/>
    <property type="project" value="TreeGrafter"/>
</dbReference>
<dbReference type="PIRSF" id="PIRSF016184">
    <property type="entry name" value="PhzC_PhzF"/>
    <property type="match status" value="1"/>
</dbReference>
<protein>
    <submittedName>
        <fullName evidence="2">Phenazine biosynthesis protein, PhzF family</fullName>
    </submittedName>
</protein>
<dbReference type="PANTHER" id="PTHR13774">
    <property type="entry name" value="PHENAZINE BIOSYNTHESIS PROTEIN"/>
    <property type="match status" value="1"/>
</dbReference>
<dbReference type="SUPFAM" id="SSF54506">
    <property type="entry name" value="Diaminopimelate epimerase-like"/>
    <property type="match status" value="1"/>
</dbReference>
<dbReference type="NCBIfam" id="TIGR00654">
    <property type="entry name" value="PhzF_family"/>
    <property type="match status" value="1"/>
</dbReference>
<keyword evidence="3" id="KW-1185">Reference proteome</keyword>
<dbReference type="Proteomes" id="UP000070442">
    <property type="component" value="Unassembled WGS sequence"/>
</dbReference>
<dbReference type="RefSeq" id="WP_068366032.1">
    <property type="nucleotide sequence ID" value="NZ_CALTYF010000002.1"/>
</dbReference>
<dbReference type="STRING" id="755172.HMPREF1863_00060"/>
<name>A0A134ALK9_9FIRM</name>
<evidence type="ECO:0000313" key="3">
    <source>
        <dbReference type="Proteomes" id="UP000070442"/>
    </source>
</evidence>
<accession>A0A134ALK9</accession>
<dbReference type="InterPro" id="IPR003719">
    <property type="entry name" value="Phenazine_PhzF-like"/>
</dbReference>
<dbReference type="AlphaFoldDB" id="A0A134ALK9"/>